<evidence type="ECO:0000256" key="4">
    <source>
        <dbReference type="ARBA" id="ARBA00023157"/>
    </source>
</evidence>
<sequence length="164" mass="17423">MMLNQKPIFFVLSVCVLCLVDRVVSQSDSSTGGDTNTSCLPSCSASPASDNNCGANDVACLCSQAALDDFTSCLQNSCSKDDITQGKVIVSEKCGKYSRSHSILPCTRLSFPGSSLDSNDDNRKPASKSPADVPTKQSINGSISGHNVSMLVVFTWAFTLVFMF</sequence>
<feature type="signal peptide" evidence="6">
    <location>
        <begin position="1"/>
        <end position="25"/>
    </location>
</feature>
<evidence type="ECO:0000313" key="8">
    <source>
        <dbReference type="EMBL" id="KAF9480545.1"/>
    </source>
</evidence>
<keyword evidence="4" id="KW-1015">Disulfide bond</keyword>
<dbReference type="Pfam" id="PF05730">
    <property type="entry name" value="CFEM"/>
    <property type="match status" value="1"/>
</dbReference>
<dbReference type="AlphaFoldDB" id="A0A9P5Z5R2"/>
<feature type="region of interest" description="Disordered" evidence="5">
    <location>
        <begin position="114"/>
        <end position="138"/>
    </location>
</feature>
<feature type="chain" id="PRO_5040392461" description="CFEM domain-containing protein" evidence="6">
    <location>
        <begin position="26"/>
        <end position="164"/>
    </location>
</feature>
<dbReference type="Proteomes" id="UP000807469">
    <property type="component" value="Unassembled WGS sequence"/>
</dbReference>
<comment type="subcellular location">
    <subcellularLocation>
        <location evidence="1">Secreted</location>
    </subcellularLocation>
</comment>
<evidence type="ECO:0000256" key="6">
    <source>
        <dbReference type="SAM" id="SignalP"/>
    </source>
</evidence>
<comment type="caution">
    <text evidence="8">The sequence shown here is derived from an EMBL/GenBank/DDBJ whole genome shotgun (WGS) entry which is preliminary data.</text>
</comment>
<feature type="domain" description="CFEM" evidence="7">
    <location>
        <begin position="38"/>
        <end position="94"/>
    </location>
</feature>
<dbReference type="EMBL" id="MU155193">
    <property type="protein sequence ID" value="KAF9480545.1"/>
    <property type="molecule type" value="Genomic_DNA"/>
</dbReference>
<evidence type="ECO:0000256" key="2">
    <source>
        <dbReference type="ARBA" id="ARBA00022525"/>
    </source>
</evidence>
<evidence type="ECO:0000256" key="3">
    <source>
        <dbReference type="ARBA" id="ARBA00022729"/>
    </source>
</evidence>
<name>A0A9P5Z5R2_9AGAR</name>
<gene>
    <name evidence="8" type="ORF">BDN70DRAFT_609636</name>
</gene>
<evidence type="ECO:0000259" key="7">
    <source>
        <dbReference type="Pfam" id="PF05730"/>
    </source>
</evidence>
<organism evidence="8 9">
    <name type="scientific">Pholiota conissans</name>
    <dbReference type="NCBI Taxonomy" id="109636"/>
    <lineage>
        <taxon>Eukaryota</taxon>
        <taxon>Fungi</taxon>
        <taxon>Dikarya</taxon>
        <taxon>Basidiomycota</taxon>
        <taxon>Agaricomycotina</taxon>
        <taxon>Agaricomycetes</taxon>
        <taxon>Agaricomycetidae</taxon>
        <taxon>Agaricales</taxon>
        <taxon>Agaricineae</taxon>
        <taxon>Strophariaceae</taxon>
        <taxon>Pholiota</taxon>
    </lineage>
</organism>
<evidence type="ECO:0000256" key="5">
    <source>
        <dbReference type="SAM" id="MobiDB-lite"/>
    </source>
</evidence>
<proteinExistence type="predicted"/>
<keyword evidence="3 6" id="KW-0732">Signal</keyword>
<evidence type="ECO:0000256" key="1">
    <source>
        <dbReference type="ARBA" id="ARBA00004613"/>
    </source>
</evidence>
<reference evidence="8" key="1">
    <citation type="submission" date="2020-11" db="EMBL/GenBank/DDBJ databases">
        <authorList>
            <consortium name="DOE Joint Genome Institute"/>
            <person name="Ahrendt S."/>
            <person name="Riley R."/>
            <person name="Andreopoulos W."/>
            <person name="Labutti K."/>
            <person name="Pangilinan J."/>
            <person name="Ruiz-Duenas F.J."/>
            <person name="Barrasa J.M."/>
            <person name="Sanchez-Garcia M."/>
            <person name="Camarero S."/>
            <person name="Miyauchi S."/>
            <person name="Serrano A."/>
            <person name="Linde D."/>
            <person name="Babiker R."/>
            <person name="Drula E."/>
            <person name="Ayuso-Fernandez I."/>
            <person name="Pacheco R."/>
            <person name="Padilla G."/>
            <person name="Ferreira P."/>
            <person name="Barriuso J."/>
            <person name="Kellner H."/>
            <person name="Castanera R."/>
            <person name="Alfaro M."/>
            <person name="Ramirez L."/>
            <person name="Pisabarro A.G."/>
            <person name="Kuo A."/>
            <person name="Tritt A."/>
            <person name="Lipzen A."/>
            <person name="He G."/>
            <person name="Yan M."/>
            <person name="Ng V."/>
            <person name="Cullen D."/>
            <person name="Martin F."/>
            <person name="Rosso M.-N."/>
            <person name="Henrissat B."/>
            <person name="Hibbett D."/>
            <person name="Martinez A.T."/>
            <person name="Grigoriev I.V."/>
        </authorList>
    </citation>
    <scope>NUCLEOTIDE SEQUENCE</scope>
    <source>
        <strain evidence="8">CIRM-BRFM 674</strain>
    </source>
</reference>
<evidence type="ECO:0000313" key="9">
    <source>
        <dbReference type="Proteomes" id="UP000807469"/>
    </source>
</evidence>
<keyword evidence="9" id="KW-1185">Reference proteome</keyword>
<protein>
    <recommendedName>
        <fullName evidence="7">CFEM domain-containing protein</fullName>
    </recommendedName>
</protein>
<dbReference type="OrthoDB" id="3065412at2759"/>
<dbReference type="InterPro" id="IPR008427">
    <property type="entry name" value="Extracellular_membr_CFEM_dom"/>
</dbReference>
<keyword evidence="2" id="KW-0964">Secreted</keyword>
<accession>A0A9P5Z5R2</accession>
<dbReference type="GO" id="GO:0005576">
    <property type="term" value="C:extracellular region"/>
    <property type="evidence" value="ECO:0007669"/>
    <property type="project" value="UniProtKB-SubCell"/>
</dbReference>